<evidence type="ECO:0000256" key="2">
    <source>
        <dbReference type="PROSITE-ProRule" id="PRU00192"/>
    </source>
</evidence>
<dbReference type="EMBL" id="CAJVPL010001959">
    <property type="protein sequence ID" value="CAG8594001.1"/>
    <property type="molecule type" value="Genomic_DNA"/>
</dbReference>
<dbReference type="PROSITE" id="PS50002">
    <property type="entry name" value="SH3"/>
    <property type="match status" value="2"/>
</dbReference>
<accession>A0A9N9C9P5</accession>
<evidence type="ECO:0000259" key="5">
    <source>
        <dbReference type="PROSITE" id="PS51263"/>
    </source>
</evidence>
<protein>
    <submittedName>
        <fullName evidence="6">5509_t:CDS:1</fullName>
    </submittedName>
</protein>
<dbReference type="Gene3D" id="2.30.30.40">
    <property type="entry name" value="SH3 Domains"/>
    <property type="match status" value="2"/>
</dbReference>
<dbReference type="CDD" id="cd11281">
    <property type="entry name" value="ADF_drebrin_like"/>
    <property type="match status" value="1"/>
</dbReference>
<dbReference type="PANTHER" id="PTHR10829:SF25">
    <property type="entry name" value="DREBRIN-LIKE PROTEIN"/>
    <property type="match status" value="1"/>
</dbReference>
<dbReference type="SUPFAM" id="SSF50044">
    <property type="entry name" value="SH3-domain"/>
    <property type="match status" value="2"/>
</dbReference>
<dbReference type="SUPFAM" id="SSF55753">
    <property type="entry name" value="Actin depolymerizing proteins"/>
    <property type="match status" value="1"/>
</dbReference>
<feature type="domain" description="ADF-H" evidence="5">
    <location>
        <begin position="6"/>
        <end position="136"/>
    </location>
</feature>
<dbReference type="Gene3D" id="3.40.20.10">
    <property type="entry name" value="Severin"/>
    <property type="match status" value="1"/>
</dbReference>
<dbReference type="PROSITE" id="PS51263">
    <property type="entry name" value="ADF_H"/>
    <property type="match status" value="1"/>
</dbReference>
<dbReference type="InterPro" id="IPR001452">
    <property type="entry name" value="SH3_domain"/>
</dbReference>
<dbReference type="OrthoDB" id="5971719at2759"/>
<feature type="compositionally biased region" description="Basic and acidic residues" evidence="3">
    <location>
        <begin position="204"/>
        <end position="232"/>
    </location>
</feature>
<evidence type="ECO:0000259" key="4">
    <source>
        <dbReference type="PROSITE" id="PS50002"/>
    </source>
</evidence>
<dbReference type="Proteomes" id="UP000789831">
    <property type="component" value="Unassembled WGS sequence"/>
</dbReference>
<dbReference type="AlphaFoldDB" id="A0A9N9C9P5"/>
<feature type="domain" description="SH3" evidence="4">
    <location>
        <begin position="375"/>
        <end position="434"/>
    </location>
</feature>
<evidence type="ECO:0000256" key="3">
    <source>
        <dbReference type="SAM" id="MobiDB-lite"/>
    </source>
</evidence>
<gene>
    <name evidence="6" type="ORF">AGERDE_LOCUS8753</name>
</gene>
<dbReference type="InterPro" id="IPR036028">
    <property type="entry name" value="SH3-like_dom_sf"/>
</dbReference>
<evidence type="ECO:0000256" key="1">
    <source>
        <dbReference type="ARBA" id="ARBA00022443"/>
    </source>
</evidence>
<evidence type="ECO:0000313" key="7">
    <source>
        <dbReference type="Proteomes" id="UP000789831"/>
    </source>
</evidence>
<comment type="caution">
    <text evidence="6">The sequence shown here is derived from an EMBL/GenBank/DDBJ whole genome shotgun (WGS) entry which is preliminary data.</text>
</comment>
<dbReference type="SMART" id="SM00102">
    <property type="entry name" value="ADF"/>
    <property type="match status" value="1"/>
</dbReference>
<keyword evidence="7" id="KW-1185">Reference proteome</keyword>
<proteinExistence type="predicted"/>
<feature type="region of interest" description="Disordered" evidence="3">
    <location>
        <begin position="190"/>
        <end position="232"/>
    </location>
</feature>
<evidence type="ECO:0000313" key="6">
    <source>
        <dbReference type="EMBL" id="CAG8594001.1"/>
    </source>
</evidence>
<name>A0A9N9C9P5_9GLOM</name>
<dbReference type="GO" id="GO:0030833">
    <property type="term" value="P:regulation of actin filament polymerization"/>
    <property type="evidence" value="ECO:0007669"/>
    <property type="project" value="TreeGrafter"/>
</dbReference>
<dbReference type="Pfam" id="PF00241">
    <property type="entry name" value="Cofilin_ADF"/>
    <property type="match status" value="1"/>
</dbReference>
<dbReference type="SMART" id="SM00326">
    <property type="entry name" value="SH3"/>
    <property type="match status" value="2"/>
</dbReference>
<reference evidence="6" key="1">
    <citation type="submission" date="2021-06" db="EMBL/GenBank/DDBJ databases">
        <authorList>
            <person name="Kallberg Y."/>
            <person name="Tangrot J."/>
            <person name="Rosling A."/>
        </authorList>
    </citation>
    <scope>NUCLEOTIDE SEQUENCE</scope>
    <source>
        <strain evidence="6">MT106</strain>
    </source>
</reference>
<keyword evidence="1 2" id="KW-0728">SH3 domain</keyword>
<dbReference type="Pfam" id="PF14604">
    <property type="entry name" value="SH3_9"/>
    <property type="match status" value="2"/>
</dbReference>
<dbReference type="GO" id="GO:0030864">
    <property type="term" value="C:cortical actin cytoskeleton"/>
    <property type="evidence" value="ECO:0007669"/>
    <property type="project" value="TreeGrafter"/>
</dbReference>
<dbReference type="CDD" id="cd11819">
    <property type="entry name" value="SH3_Cortactin_like"/>
    <property type="match status" value="2"/>
</dbReference>
<sequence length="434" mass="49101">MSLRVNFTTYSKELRSTYEAVLNGAEETNWVVYGYDKGTNELKVSNQGGGGLEELEDEFNDGKVQYAFVRVKDPNTGLPKFVLIGWVKYHFPHVRLSQCGDGVPETKKGLFNSHFNEVANFLKTDVDPAYIMKRINESSGSKYSINKEPPRKAEPVLPVRSVYEPVKIPNIAAMQRAAASPEDRIKPVGSVYQPIHLPNPKPLVQREERKRESELREKEEERRKTEEEELARRNAEERIRKAQEEREQLVEAARIRKLEIEKEEQLKNEEELRQVEAEQQQLEQELAQTVELAADTAELVAADAIVGISSESLSAVVLYAYDADEGNEMPLVEGEIITNIVQLDEGWWEGVSEDGSKKGLFPANYVELIANPHQSAGQTAIALYDYEATEENEISFAEGALITYIQFDSDDWWTGTNPEGINGLFPANYVQLNE</sequence>
<dbReference type="PRINTS" id="PR00452">
    <property type="entry name" value="SH3DOMAIN"/>
</dbReference>
<dbReference type="InterPro" id="IPR029006">
    <property type="entry name" value="ADF-H/Gelsolin-like_dom_sf"/>
</dbReference>
<dbReference type="InterPro" id="IPR002108">
    <property type="entry name" value="ADF-H"/>
</dbReference>
<feature type="domain" description="SH3" evidence="4">
    <location>
        <begin position="310"/>
        <end position="371"/>
    </location>
</feature>
<dbReference type="GO" id="GO:0051015">
    <property type="term" value="F:actin filament binding"/>
    <property type="evidence" value="ECO:0007669"/>
    <property type="project" value="TreeGrafter"/>
</dbReference>
<dbReference type="PANTHER" id="PTHR10829">
    <property type="entry name" value="CORTACTIN AND DREBRIN"/>
    <property type="match status" value="1"/>
</dbReference>
<dbReference type="GO" id="GO:0005884">
    <property type="term" value="C:actin filament"/>
    <property type="evidence" value="ECO:0007669"/>
    <property type="project" value="TreeGrafter"/>
</dbReference>
<organism evidence="6 7">
    <name type="scientific">Ambispora gerdemannii</name>
    <dbReference type="NCBI Taxonomy" id="144530"/>
    <lineage>
        <taxon>Eukaryota</taxon>
        <taxon>Fungi</taxon>
        <taxon>Fungi incertae sedis</taxon>
        <taxon>Mucoromycota</taxon>
        <taxon>Glomeromycotina</taxon>
        <taxon>Glomeromycetes</taxon>
        <taxon>Archaeosporales</taxon>
        <taxon>Ambisporaceae</taxon>
        <taxon>Ambispora</taxon>
    </lineage>
</organism>